<evidence type="ECO:0000313" key="2">
    <source>
        <dbReference type="EMBL" id="CAB3359875.1"/>
    </source>
</evidence>
<protein>
    <submittedName>
        <fullName evidence="2">Uncharacterized protein</fullName>
    </submittedName>
</protein>
<feature type="region of interest" description="Disordered" evidence="1">
    <location>
        <begin position="126"/>
        <end position="185"/>
    </location>
</feature>
<feature type="compositionally biased region" description="Basic and acidic residues" evidence="1">
    <location>
        <begin position="169"/>
        <end position="179"/>
    </location>
</feature>
<accession>A0A8S1BU83</accession>
<dbReference type="AlphaFoldDB" id="A0A8S1BU83"/>
<comment type="caution">
    <text evidence="2">The sequence shown here is derived from an EMBL/GenBank/DDBJ whole genome shotgun (WGS) entry which is preliminary data.</text>
</comment>
<feature type="compositionally biased region" description="Basic residues" evidence="1">
    <location>
        <begin position="132"/>
        <end position="151"/>
    </location>
</feature>
<name>A0A8S1BU83_9INSE</name>
<gene>
    <name evidence="2" type="ORF">CLODIP_2_CD07984</name>
</gene>
<feature type="compositionally biased region" description="Basic and acidic residues" evidence="1">
    <location>
        <begin position="152"/>
        <end position="162"/>
    </location>
</feature>
<evidence type="ECO:0000313" key="3">
    <source>
        <dbReference type="Proteomes" id="UP000494165"/>
    </source>
</evidence>
<evidence type="ECO:0000256" key="1">
    <source>
        <dbReference type="SAM" id="MobiDB-lite"/>
    </source>
</evidence>
<reference evidence="2 3" key="1">
    <citation type="submission" date="2020-04" db="EMBL/GenBank/DDBJ databases">
        <authorList>
            <person name="Alioto T."/>
            <person name="Alioto T."/>
            <person name="Gomez Garrido J."/>
        </authorList>
    </citation>
    <scope>NUCLEOTIDE SEQUENCE [LARGE SCALE GENOMIC DNA]</scope>
</reference>
<sequence length="257" mass="29719">MVTLYRIKTPLNTHAYKFHTFCTSARQTADKLGIGVLLCLRCCQNFEDEMELKYLICQLMLASIVVIDAKAVPEKNDVETIRQTKKVGKNKLPDWALQVGSANKMTDPKKFHGKDVALDALENDEGEELKKKAPRRKISEKLKKHQSSKKTMKVDRAKRSEQEVPVQNKVDRRESRDMKLTGTEKTQDFSIDSLLDEDSYRNGEEMVNGDKLRYHGQFEVKNDENGDMFGFRIPLMDENENFWDEDETSEENDTDDE</sequence>
<proteinExistence type="predicted"/>
<keyword evidence="3" id="KW-1185">Reference proteome</keyword>
<dbReference type="Proteomes" id="UP000494165">
    <property type="component" value="Unassembled WGS sequence"/>
</dbReference>
<dbReference type="EMBL" id="CADEPI010000002">
    <property type="protein sequence ID" value="CAB3359875.1"/>
    <property type="molecule type" value="Genomic_DNA"/>
</dbReference>
<organism evidence="2 3">
    <name type="scientific">Cloeon dipterum</name>
    <dbReference type="NCBI Taxonomy" id="197152"/>
    <lineage>
        <taxon>Eukaryota</taxon>
        <taxon>Metazoa</taxon>
        <taxon>Ecdysozoa</taxon>
        <taxon>Arthropoda</taxon>
        <taxon>Hexapoda</taxon>
        <taxon>Insecta</taxon>
        <taxon>Pterygota</taxon>
        <taxon>Palaeoptera</taxon>
        <taxon>Ephemeroptera</taxon>
        <taxon>Pisciforma</taxon>
        <taxon>Baetidae</taxon>
        <taxon>Cloeon</taxon>
    </lineage>
</organism>